<evidence type="ECO:0000256" key="3">
    <source>
        <dbReference type="ARBA" id="ARBA00023163"/>
    </source>
</evidence>
<evidence type="ECO:0000259" key="5">
    <source>
        <dbReference type="PROSITE" id="PS01124"/>
    </source>
</evidence>
<keyword evidence="1" id="KW-0805">Transcription regulation</keyword>
<dbReference type="SUPFAM" id="SSF46689">
    <property type="entry name" value="Homeodomain-like"/>
    <property type="match status" value="2"/>
</dbReference>
<dbReference type="SMART" id="SM00342">
    <property type="entry name" value="HTH_ARAC"/>
    <property type="match status" value="1"/>
</dbReference>
<dbReference type="InterPro" id="IPR011006">
    <property type="entry name" value="CheY-like_superfamily"/>
</dbReference>
<dbReference type="InterPro" id="IPR018060">
    <property type="entry name" value="HTH_AraC"/>
</dbReference>
<evidence type="ECO:0000259" key="6">
    <source>
        <dbReference type="PROSITE" id="PS50110"/>
    </source>
</evidence>
<dbReference type="Gene3D" id="3.40.50.2300">
    <property type="match status" value="1"/>
</dbReference>
<dbReference type="Gene3D" id="1.10.10.60">
    <property type="entry name" value="Homeodomain-like"/>
    <property type="match status" value="2"/>
</dbReference>
<reference evidence="8" key="1">
    <citation type="journal article" date="2019" name="Int. J. Syst. Evol. Microbiol.">
        <title>The Global Catalogue of Microorganisms (GCM) 10K type strain sequencing project: providing services to taxonomists for standard genome sequencing and annotation.</title>
        <authorList>
            <consortium name="The Broad Institute Genomics Platform"/>
            <consortium name="The Broad Institute Genome Sequencing Center for Infectious Disease"/>
            <person name="Wu L."/>
            <person name="Ma J."/>
        </authorList>
    </citation>
    <scope>NUCLEOTIDE SEQUENCE [LARGE SCALE GENOMIC DNA]</scope>
    <source>
        <strain evidence="8">IBRC-M 10987</strain>
    </source>
</reference>
<proteinExistence type="predicted"/>
<dbReference type="PROSITE" id="PS01124">
    <property type="entry name" value="HTH_ARAC_FAMILY_2"/>
    <property type="match status" value="1"/>
</dbReference>
<comment type="caution">
    <text evidence="7">The sequence shown here is derived from an EMBL/GenBank/DDBJ whole genome shotgun (WGS) entry which is preliminary data.</text>
</comment>
<dbReference type="RefSeq" id="WP_377720224.1">
    <property type="nucleotide sequence ID" value="NZ_JBHSAM010000028.1"/>
</dbReference>
<evidence type="ECO:0000256" key="2">
    <source>
        <dbReference type="ARBA" id="ARBA00023125"/>
    </source>
</evidence>
<dbReference type="Proteomes" id="UP001595715">
    <property type="component" value="Unassembled WGS sequence"/>
</dbReference>
<dbReference type="SMART" id="SM00448">
    <property type="entry name" value="REC"/>
    <property type="match status" value="1"/>
</dbReference>
<dbReference type="InterPro" id="IPR001789">
    <property type="entry name" value="Sig_transdc_resp-reg_receiver"/>
</dbReference>
<name>A0ABV8K6G6_9BACL</name>
<accession>A0ABV8K6G6</accession>
<keyword evidence="2" id="KW-0238">DNA-binding</keyword>
<protein>
    <submittedName>
        <fullName evidence="7">Response regulator</fullName>
    </submittedName>
</protein>
<sequence length="534" mass="60248">MSTESIEILIVDDEPKQRRGLAAMVRSLRPEYRVHEAKNGKEALELAHRKPLDIVFTDIQMPLVNGIEFVEHLHQDGTKLPKVVFVSVYHEFGYARQAMRLGAKDYLVKPVSPAHLEPVLAQLEHQIRQEMIEQTTADSLSRQLAQSKTVYIEQLLYRWMTEELPPAELREAQAAFKAAGPGTVMLLETGASMASTADQEWRQMLKRAISQTLGGLADLIVLSPEHEKDRMFVIAEWKYVDAEGEGLEKLRAALAQLGQLYNRAIGAGVARSSTCLGADIRDCWEQAQQAALYLFYYPEGTWLTAEALASQLSKADPAAAAAKDSQSLEEAVTSGNIELATLTLTAMVEQLAAGYPPPFRFKCALIQMLLTCLKRAELVMEDADYGRLAARIDQEIVAVKSFRDAKAAAARLLSDMIRQMKKDKGARSEWIMQKCREYMEAHLHEDIGLDAMAQRFYYNASYFSILFKNHFGVSFTDFLVKTRMQRARSLLLQSDQKIADIAKAVGYKDIKYFNKVFKKTFLHSPDEFRRTFTS</sequence>
<dbReference type="PANTHER" id="PTHR43280">
    <property type="entry name" value="ARAC-FAMILY TRANSCRIPTIONAL REGULATOR"/>
    <property type="match status" value="1"/>
</dbReference>
<dbReference type="Pfam" id="PF12833">
    <property type="entry name" value="HTH_18"/>
    <property type="match status" value="1"/>
</dbReference>
<dbReference type="Pfam" id="PF00072">
    <property type="entry name" value="Response_reg"/>
    <property type="match status" value="1"/>
</dbReference>
<dbReference type="PANTHER" id="PTHR43280:SF2">
    <property type="entry name" value="HTH-TYPE TRANSCRIPTIONAL REGULATOR EXSA"/>
    <property type="match status" value="1"/>
</dbReference>
<evidence type="ECO:0000313" key="8">
    <source>
        <dbReference type="Proteomes" id="UP001595715"/>
    </source>
</evidence>
<dbReference type="CDD" id="cd17536">
    <property type="entry name" value="REC_YesN-like"/>
    <property type="match status" value="1"/>
</dbReference>
<keyword evidence="4" id="KW-0597">Phosphoprotein</keyword>
<dbReference type="SUPFAM" id="SSF52172">
    <property type="entry name" value="CheY-like"/>
    <property type="match status" value="1"/>
</dbReference>
<evidence type="ECO:0000313" key="7">
    <source>
        <dbReference type="EMBL" id="MFC4101615.1"/>
    </source>
</evidence>
<gene>
    <name evidence="7" type="ORF">ACFOZ8_18370</name>
</gene>
<evidence type="ECO:0000256" key="4">
    <source>
        <dbReference type="PROSITE-ProRule" id="PRU00169"/>
    </source>
</evidence>
<keyword evidence="3" id="KW-0804">Transcription</keyword>
<feature type="modified residue" description="4-aspartylphosphate" evidence="4">
    <location>
        <position position="58"/>
    </location>
</feature>
<evidence type="ECO:0000256" key="1">
    <source>
        <dbReference type="ARBA" id="ARBA00023015"/>
    </source>
</evidence>
<organism evidence="7 8">
    <name type="scientific">Paenibacillus xanthanilyticus</name>
    <dbReference type="NCBI Taxonomy" id="1783531"/>
    <lineage>
        <taxon>Bacteria</taxon>
        <taxon>Bacillati</taxon>
        <taxon>Bacillota</taxon>
        <taxon>Bacilli</taxon>
        <taxon>Bacillales</taxon>
        <taxon>Paenibacillaceae</taxon>
        <taxon>Paenibacillus</taxon>
    </lineage>
</organism>
<keyword evidence="8" id="KW-1185">Reference proteome</keyword>
<dbReference type="InterPro" id="IPR009057">
    <property type="entry name" value="Homeodomain-like_sf"/>
</dbReference>
<dbReference type="PROSITE" id="PS50110">
    <property type="entry name" value="RESPONSE_REGULATORY"/>
    <property type="match status" value="1"/>
</dbReference>
<feature type="domain" description="Response regulatory" evidence="6">
    <location>
        <begin position="7"/>
        <end position="124"/>
    </location>
</feature>
<dbReference type="EMBL" id="JBHSAM010000028">
    <property type="protein sequence ID" value="MFC4101615.1"/>
    <property type="molecule type" value="Genomic_DNA"/>
</dbReference>
<feature type="domain" description="HTH araC/xylS-type" evidence="5">
    <location>
        <begin position="433"/>
        <end position="531"/>
    </location>
</feature>